<name>A0A9D0YRL5_9FIRM</name>
<gene>
    <name evidence="1" type="ORF">IAD31_02615</name>
</gene>
<evidence type="ECO:0000313" key="1">
    <source>
        <dbReference type="EMBL" id="HIQ60474.1"/>
    </source>
</evidence>
<reference evidence="1" key="2">
    <citation type="journal article" date="2021" name="PeerJ">
        <title>Extensive microbial diversity within the chicken gut microbiome revealed by metagenomics and culture.</title>
        <authorList>
            <person name="Gilroy R."/>
            <person name="Ravi A."/>
            <person name="Getino M."/>
            <person name="Pursley I."/>
            <person name="Horton D.L."/>
            <person name="Alikhan N.F."/>
            <person name="Baker D."/>
            <person name="Gharbi K."/>
            <person name="Hall N."/>
            <person name="Watson M."/>
            <person name="Adriaenssens E.M."/>
            <person name="Foster-Nyarko E."/>
            <person name="Jarju S."/>
            <person name="Secka A."/>
            <person name="Antonio M."/>
            <person name="Oren A."/>
            <person name="Chaudhuri R.R."/>
            <person name="La Ragione R."/>
            <person name="Hildebrand F."/>
            <person name="Pallen M.J."/>
        </authorList>
    </citation>
    <scope>NUCLEOTIDE SEQUENCE</scope>
    <source>
        <strain evidence="1">ChiGjej2B2-12916</strain>
    </source>
</reference>
<dbReference type="EMBL" id="DVFO01000025">
    <property type="protein sequence ID" value="HIQ60474.1"/>
    <property type="molecule type" value="Genomic_DNA"/>
</dbReference>
<dbReference type="Proteomes" id="UP000886879">
    <property type="component" value="Unassembled WGS sequence"/>
</dbReference>
<evidence type="ECO:0000313" key="2">
    <source>
        <dbReference type="Proteomes" id="UP000886879"/>
    </source>
</evidence>
<accession>A0A9D0YRL5</accession>
<reference evidence="1" key="1">
    <citation type="submission" date="2020-10" db="EMBL/GenBank/DDBJ databases">
        <authorList>
            <person name="Gilroy R."/>
        </authorList>
    </citation>
    <scope>NUCLEOTIDE SEQUENCE</scope>
    <source>
        <strain evidence="1">ChiGjej2B2-12916</strain>
    </source>
</reference>
<organism evidence="1 2">
    <name type="scientific">Candidatus Enterenecus faecium</name>
    <dbReference type="NCBI Taxonomy" id="2840780"/>
    <lineage>
        <taxon>Bacteria</taxon>
        <taxon>Bacillati</taxon>
        <taxon>Bacillota</taxon>
        <taxon>Clostridia</taxon>
        <taxon>Eubacteriales</taxon>
        <taxon>Candidatus Enterenecus</taxon>
    </lineage>
</organism>
<proteinExistence type="predicted"/>
<sequence length="141" mass="14666">MRDTRPLVVVVDGHGGGMGKALVARLRERLPQVHVRAVGTNSAATEAMLKGGAEDGATGENAVIFNVGKADFVVGSVAILMANGLMGEISPRMAQAVGDSSAIKVLIPANRCGIRIAMGGEQPLRRYLDDCVDLIAAELQT</sequence>
<dbReference type="Pfam" id="PF12953">
    <property type="entry name" value="DUF3842"/>
    <property type="match status" value="1"/>
</dbReference>
<protein>
    <submittedName>
        <fullName evidence="1">DUF3842 family protein</fullName>
    </submittedName>
</protein>
<dbReference type="InterPro" id="IPR024208">
    <property type="entry name" value="DUF3842"/>
</dbReference>
<comment type="caution">
    <text evidence="1">The sequence shown here is derived from an EMBL/GenBank/DDBJ whole genome shotgun (WGS) entry which is preliminary data.</text>
</comment>
<dbReference type="AlphaFoldDB" id="A0A9D0YRL5"/>